<dbReference type="GO" id="GO:0055085">
    <property type="term" value="P:transmembrane transport"/>
    <property type="evidence" value="ECO:0007669"/>
    <property type="project" value="InterPro"/>
</dbReference>
<dbReference type="Proteomes" id="UP000249229">
    <property type="component" value="Unassembled WGS sequence"/>
</dbReference>
<gene>
    <name evidence="7" type="ORF">DI544_09490</name>
</gene>
<keyword evidence="4" id="KW-0472">Membrane</keyword>
<sequence>MYAQAKRERIGSALAAAALTTALGWGLLLGLAGDAVRAKVDAGLALFRVDPPPPPPARVVPRHVATLRPSGRAAPANRRSQATAVAAPRPVVVVPVPPPPVTVALTPFAGDQATQGAAPRSGPGTGAGGVGDGTGSGGRGDGDGGDGGAETPPVWKRGRLTDADYPRELGEAGFQGIVSVKFLVWSDGRVRDCEVTRSSGNATLDATTCRLIQRRFRYAPSRDADGRPVPAWLLENHEWVIVAEPGQRRQTVPDAGSPP</sequence>
<dbReference type="Gene3D" id="3.30.1150.10">
    <property type="match status" value="1"/>
</dbReference>
<dbReference type="PROSITE" id="PS52015">
    <property type="entry name" value="TONB_CTD"/>
    <property type="match status" value="1"/>
</dbReference>
<dbReference type="GO" id="GO:0016020">
    <property type="term" value="C:membrane"/>
    <property type="evidence" value="ECO:0007669"/>
    <property type="project" value="UniProtKB-SubCell"/>
</dbReference>
<evidence type="ECO:0000313" key="8">
    <source>
        <dbReference type="Proteomes" id="UP000249229"/>
    </source>
</evidence>
<name>A0A2W5P4C5_9SPHN</name>
<evidence type="ECO:0000256" key="1">
    <source>
        <dbReference type="ARBA" id="ARBA00004167"/>
    </source>
</evidence>
<evidence type="ECO:0000313" key="7">
    <source>
        <dbReference type="EMBL" id="PZQ60084.1"/>
    </source>
</evidence>
<feature type="domain" description="TonB C-terminal" evidence="6">
    <location>
        <begin position="150"/>
        <end position="244"/>
    </location>
</feature>
<dbReference type="SUPFAM" id="SSF74653">
    <property type="entry name" value="TolA/TonB C-terminal domain"/>
    <property type="match status" value="1"/>
</dbReference>
<dbReference type="NCBIfam" id="TIGR01352">
    <property type="entry name" value="tonB_Cterm"/>
    <property type="match status" value="1"/>
</dbReference>
<reference evidence="7 8" key="1">
    <citation type="submission" date="2017-08" db="EMBL/GenBank/DDBJ databases">
        <title>Infants hospitalized years apart are colonized by the same room-sourced microbial strains.</title>
        <authorList>
            <person name="Brooks B."/>
            <person name="Olm M.R."/>
            <person name="Firek B.A."/>
            <person name="Baker R."/>
            <person name="Thomas B.C."/>
            <person name="Morowitz M.J."/>
            <person name="Banfield J.F."/>
        </authorList>
    </citation>
    <scope>NUCLEOTIDE SEQUENCE [LARGE SCALE GENOMIC DNA]</scope>
    <source>
        <strain evidence="7">S2_005_001_R1_22</strain>
    </source>
</reference>
<dbReference type="InterPro" id="IPR037682">
    <property type="entry name" value="TonB_C"/>
</dbReference>
<evidence type="ECO:0000256" key="5">
    <source>
        <dbReference type="SAM" id="MobiDB-lite"/>
    </source>
</evidence>
<comment type="subcellular location">
    <subcellularLocation>
        <location evidence="1">Membrane</location>
        <topology evidence="1">Single-pass membrane protein</topology>
    </subcellularLocation>
</comment>
<dbReference type="InterPro" id="IPR006260">
    <property type="entry name" value="TonB/TolA_C"/>
</dbReference>
<evidence type="ECO:0000256" key="2">
    <source>
        <dbReference type="ARBA" id="ARBA00022692"/>
    </source>
</evidence>
<dbReference type="AlphaFoldDB" id="A0A2W5P4C5"/>
<comment type="caution">
    <text evidence="7">The sequence shown here is derived from an EMBL/GenBank/DDBJ whole genome shotgun (WGS) entry which is preliminary data.</text>
</comment>
<evidence type="ECO:0000259" key="6">
    <source>
        <dbReference type="PROSITE" id="PS52015"/>
    </source>
</evidence>
<feature type="compositionally biased region" description="Gly residues" evidence="5">
    <location>
        <begin position="123"/>
        <end position="139"/>
    </location>
</feature>
<organism evidence="7 8">
    <name type="scientific">Sphingomonas taxi</name>
    <dbReference type="NCBI Taxonomy" id="1549858"/>
    <lineage>
        <taxon>Bacteria</taxon>
        <taxon>Pseudomonadati</taxon>
        <taxon>Pseudomonadota</taxon>
        <taxon>Alphaproteobacteria</taxon>
        <taxon>Sphingomonadales</taxon>
        <taxon>Sphingomonadaceae</taxon>
        <taxon>Sphingomonas</taxon>
    </lineage>
</organism>
<keyword evidence="2" id="KW-0812">Transmembrane</keyword>
<dbReference type="Pfam" id="PF03544">
    <property type="entry name" value="TonB_C"/>
    <property type="match status" value="1"/>
</dbReference>
<accession>A0A2W5P4C5</accession>
<evidence type="ECO:0000256" key="3">
    <source>
        <dbReference type="ARBA" id="ARBA00022989"/>
    </source>
</evidence>
<dbReference type="EMBL" id="QFQI01000006">
    <property type="protein sequence ID" value="PZQ60084.1"/>
    <property type="molecule type" value="Genomic_DNA"/>
</dbReference>
<evidence type="ECO:0000256" key="4">
    <source>
        <dbReference type="ARBA" id="ARBA00023136"/>
    </source>
</evidence>
<proteinExistence type="predicted"/>
<feature type="region of interest" description="Disordered" evidence="5">
    <location>
        <begin position="111"/>
        <end position="158"/>
    </location>
</feature>
<protein>
    <submittedName>
        <fullName evidence="7">Energy transducer TonB</fullName>
    </submittedName>
</protein>
<keyword evidence="3" id="KW-1133">Transmembrane helix</keyword>